<evidence type="ECO:0000313" key="2">
    <source>
        <dbReference type="Proteomes" id="UP000008312"/>
    </source>
</evidence>
<dbReference type="EMBL" id="FN668650">
    <property type="protein sequence ID" value="CBK22343.2"/>
    <property type="molecule type" value="Genomic_DNA"/>
</dbReference>
<dbReference type="AlphaFoldDB" id="D8M370"/>
<dbReference type="InParanoid" id="D8M370"/>
<evidence type="ECO:0000313" key="1">
    <source>
        <dbReference type="EMBL" id="CBK22343.2"/>
    </source>
</evidence>
<gene>
    <name evidence="1" type="ORF">GSBLH_T00002474001</name>
</gene>
<protein>
    <submittedName>
        <fullName evidence="1">Uncharacterized protein</fullName>
    </submittedName>
</protein>
<accession>D8M370</accession>
<sequence length="98" mass="11868">MKHKWFPTLPAGIVYFSVWNKHTFRIDSIAFEFAPRYSSTFHIYTNHNYAQRKLVFGFCRQIFLAVRILPRHLVHQQSDEYNRLLSQNAFHRRVSIVR</sequence>
<keyword evidence="2" id="KW-1185">Reference proteome</keyword>
<organism evidence="1">
    <name type="scientific">Blastocystis hominis</name>
    <dbReference type="NCBI Taxonomy" id="12968"/>
    <lineage>
        <taxon>Eukaryota</taxon>
        <taxon>Sar</taxon>
        <taxon>Stramenopiles</taxon>
        <taxon>Bigyra</taxon>
        <taxon>Opalozoa</taxon>
        <taxon>Opalinata</taxon>
        <taxon>Blastocystidae</taxon>
        <taxon>Blastocystis</taxon>
    </lineage>
</organism>
<reference evidence="1" key="1">
    <citation type="submission" date="2010-02" db="EMBL/GenBank/DDBJ databases">
        <title>Sequencing and annotation of the Blastocystis hominis genome.</title>
        <authorList>
            <person name="Wincker P."/>
        </authorList>
    </citation>
    <scope>NUCLEOTIDE SEQUENCE</scope>
    <source>
        <strain evidence="1">Singapore isolate B</strain>
    </source>
</reference>
<dbReference type="RefSeq" id="XP_012896391.1">
    <property type="nucleotide sequence ID" value="XM_013040937.1"/>
</dbReference>
<name>D8M370_BLAHO</name>
<proteinExistence type="predicted"/>
<dbReference type="GeneID" id="24919637"/>
<dbReference type="Proteomes" id="UP000008312">
    <property type="component" value="Unassembled WGS sequence"/>
</dbReference>